<reference evidence="10" key="1">
    <citation type="submission" date="2022-07" db="EMBL/GenBank/DDBJ databases">
        <title>Enhanced cultured diversity of the mouse gut microbiota enables custom-made synthetic communities.</title>
        <authorList>
            <person name="Afrizal A."/>
        </authorList>
    </citation>
    <scope>NUCLEOTIDE SEQUENCE</scope>
    <source>
        <strain evidence="10">DSM 29482</strain>
    </source>
</reference>
<feature type="transmembrane region" description="Helical" evidence="8">
    <location>
        <begin position="167"/>
        <end position="193"/>
    </location>
</feature>
<dbReference type="Gene3D" id="1.20.81.30">
    <property type="entry name" value="Type II secretion system (T2SS), domain F"/>
    <property type="match status" value="2"/>
</dbReference>
<evidence type="ECO:0000256" key="7">
    <source>
        <dbReference type="ARBA" id="ARBA00023136"/>
    </source>
</evidence>
<dbReference type="InterPro" id="IPR042094">
    <property type="entry name" value="T2SS_GspF_sf"/>
</dbReference>
<feature type="domain" description="Type II secretion system protein GspF" evidence="9">
    <location>
        <begin position="270"/>
        <end position="392"/>
    </location>
</feature>
<dbReference type="FunFam" id="1.20.81.30:FF:000001">
    <property type="entry name" value="Type II secretion system protein F"/>
    <property type="match status" value="2"/>
</dbReference>
<evidence type="ECO:0000259" key="9">
    <source>
        <dbReference type="Pfam" id="PF00482"/>
    </source>
</evidence>
<dbReference type="EMBL" id="JANJZL010000001">
    <property type="protein sequence ID" value="MCR2042819.1"/>
    <property type="molecule type" value="Genomic_DNA"/>
</dbReference>
<dbReference type="InterPro" id="IPR003004">
    <property type="entry name" value="GspF/PilC"/>
</dbReference>
<keyword evidence="4" id="KW-0997">Cell inner membrane</keyword>
<dbReference type="OrthoDB" id="9805682at2"/>
<dbReference type="GO" id="GO:0005886">
    <property type="term" value="C:plasma membrane"/>
    <property type="evidence" value="ECO:0007669"/>
    <property type="project" value="UniProtKB-SubCell"/>
</dbReference>
<feature type="transmembrane region" description="Helical" evidence="8">
    <location>
        <begin position="221"/>
        <end position="238"/>
    </location>
</feature>
<evidence type="ECO:0000256" key="2">
    <source>
        <dbReference type="ARBA" id="ARBA00005745"/>
    </source>
</evidence>
<protein>
    <submittedName>
        <fullName evidence="10">Type II secretion system F family protein</fullName>
    </submittedName>
</protein>
<name>A0A9X2MFP7_9FIRM</name>
<dbReference type="PANTHER" id="PTHR30012:SF0">
    <property type="entry name" value="TYPE II SECRETION SYSTEM PROTEIN F-RELATED"/>
    <property type="match status" value="1"/>
</dbReference>
<evidence type="ECO:0000256" key="1">
    <source>
        <dbReference type="ARBA" id="ARBA00004429"/>
    </source>
</evidence>
<evidence type="ECO:0000313" key="10">
    <source>
        <dbReference type="EMBL" id="MCR2042819.1"/>
    </source>
</evidence>
<comment type="caution">
    <text evidence="10">The sequence shown here is derived from an EMBL/GenBank/DDBJ whole genome shotgun (WGS) entry which is preliminary data.</text>
</comment>
<keyword evidence="6 8" id="KW-1133">Transmembrane helix</keyword>
<accession>A0A9X2MFP7</accession>
<organism evidence="10 11">
    <name type="scientific">Anaerosalibacter massiliensis</name>
    <dbReference type="NCBI Taxonomy" id="1347392"/>
    <lineage>
        <taxon>Bacteria</taxon>
        <taxon>Bacillati</taxon>
        <taxon>Bacillota</taxon>
        <taxon>Tissierellia</taxon>
        <taxon>Tissierellales</taxon>
        <taxon>Sporanaerobacteraceae</taxon>
        <taxon>Anaerosalibacter</taxon>
    </lineage>
</organism>
<sequence>MIYNYRAVSNKGEIVRGSHEGENIDEILDIIRNNGYIPINIEMVKKEEIKTKKLFQTKIQKKDISIFCRQFYTMLEAGIGVINCLDTLEKQTENKLLKKTIGQVQEEVEKGNTLSESMKKHRKVFPDLFINMVEAGEISGSLETILKRMALYYEKEYKIETKTKGALIYPLVLIIVSIFVVIFLLAIVLPTFIGMFENSDVTLPIPTRILLKIGYSFKKHWYIYLVSLLIFSLFIKIYKETYKGRIFLDRLKIGLPGIQKFNSKIITSRFTRTLSTLLSSGIPLIQSLEIVNKTIENEVVMEKLNEAIKSIERGLPLWKSIENMNIFPPLANSMINVGEESGSLVELLYKTADFYEDEVDTSLETVTTIIEPILIIIMAFIIGFIVIAMAMPIFDMVNTIEF</sequence>
<evidence type="ECO:0000313" key="11">
    <source>
        <dbReference type="Proteomes" id="UP001142078"/>
    </source>
</evidence>
<evidence type="ECO:0000256" key="3">
    <source>
        <dbReference type="ARBA" id="ARBA00022475"/>
    </source>
</evidence>
<dbReference type="PRINTS" id="PR00812">
    <property type="entry name" value="BCTERIALGSPF"/>
</dbReference>
<evidence type="ECO:0000256" key="4">
    <source>
        <dbReference type="ARBA" id="ARBA00022519"/>
    </source>
</evidence>
<keyword evidence="3" id="KW-1003">Cell membrane</keyword>
<evidence type="ECO:0000256" key="6">
    <source>
        <dbReference type="ARBA" id="ARBA00022989"/>
    </source>
</evidence>
<dbReference type="Proteomes" id="UP001142078">
    <property type="component" value="Unassembled WGS sequence"/>
</dbReference>
<comment type="similarity">
    <text evidence="2">Belongs to the GSP F family.</text>
</comment>
<gene>
    <name evidence="10" type="ORF">NSA23_01685</name>
</gene>
<keyword evidence="5 8" id="KW-0812">Transmembrane</keyword>
<feature type="transmembrane region" description="Helical" evidence="8">
    <location>
        <begin position="373"/>
        <end position="394"/>
    </location>
</feature>
<evidence type="ECO:0000256" key="5">
    <source>
        <dbReference type="ARBA" id="ARBA00022692"/>
    </source>
</evidence>
<dbReference type="RefSeq" id="WP_050069798.1">
    <property type="nucleotide sequence ID" value="NZ_CABKTM010000043.1"/>
</dbReference>
<proteinExistence type="inferred from homology"/>
<dbReference type="AlphaFoldDB" id="A0A9X2MFP7"/>
<keyword evidence="11" id="KW-1185">Reference proteome</keyword>
<dbReference type="InterPro" id="IPR018076">
    <property type="entry name" value="T2SS_GspF_dom"/>
</dbReference>
<evidence type="ECO:0000256" key="8">
    <source>
        <dbReference type="SAM" id="Phobius"/>
    </source>
</evidence>
<dbReference type="PANTHER" id="PTHR30012">
    <property type="entry name" value="GENERAL SECRETION PATHWAY PROTEIN"/>
    <property type="match status" value="1"/>
</dbReference>
<dbReference type="Pfam" id="PF00482">
    <property type="entry name" value="T2SSF"/>
    <property type="match status" value="2"/>
</dbReference>
<keyword evidence="7 8" id="KW-0472">Membrane</keyword>
<comment type="subcellular location">
    <subcellularLocation>
        <location evidence="1">Cell inner membrane</location>
        <topology evidence="1">Multi-pass membrane protein</topology>
    </subcellularLocation>
</comment>
<feature type="domain" description="Type II secretion system protein GspF" evidence="9">
    <location>
        <begin position="67"/>
        <end position="190"/>
    </location>
</feature>